<dbReference type="KEGG" id="luo:HHL09_10040"/>
<dbReference type="InterPro" id="IPR011051">
    <property type="entry name" value="RmlC_Cupin_sf"/>
</dbReference>
<dbReference type="EMBL" id="CP051774">
    <property type="protein sequence ID" value="QJE96110.1"/>
    <property type="molecule type" value="Genomic_DNA"/>
</dbReference>
<dbReference type="RefSeq" id="WP_169454511.1">
    <property type="nucleotide sequence ID" value="NZ_CP051774.1"/>
</dbReference>
<evidence type="ECO:0000313" key="2">
    <source>
        <dbReference type="EMBL" id="QJE96110.1"/>
    </source>
</evidence>
<dbReference type="AlphaFoldDB" id="A0A858RIR3"/>
<dbReference type="InterPro" id="IPR013096">
    <property type="entry name" value="Cupin_2"/>
</dbReference>
<dbReference type="Gene3D" id="2.60.120.10">
    <property type="entry name" value="Jelly Rolls"/>
    <property type="match status" value="1"/>
</dbReference>
<sequence length="125" mass="14098">MKRYHHVEFSELPPVECCCGTTRRAFVDQPDAPASAHYLEVKDEPTSHYHLKTTEIYVVLEGEGFLELDGEMVPVKPLSAVMIRPGCRHRAIGKLKILNIPVPKHNDADFYYDESAVKPGDTPVH</sequence>
<dbReference type="CDD" id="cd20295">
    <property type="entry name" value="cupin_Pac13-like"/>
    <property type="match status" value="1"/>
</dbReference>
<dbReference type="SUPFAM" id="SSF51182">
    <property type="entry name" value="RmlC-like cupins"/>
    <property type="match status" value="1"/>
</dbReference>
<dbReference type="Proteomes" id="UP000501812">
    <property type="component" value="Chromosome"/>
</dbReference>
<proteinExistence type="predicted"/>
<gene>
    <name evidence="2" type="ORF">HHL09_10040</name>
</gene>
<evidence type="ECO:0000313" key="3">
    <source>
        <dbReference type="Proteomes" id="UP000501812"/>
    </source>
</evidence>
<dbReference type="Pfam" id="PF07883">
    <property type="entry name" value="Cupin_2"/>
    <property type="match status" value="1"/>
</dbReference>
<protein>
    <submittedName>
        <fullName evidence="2">Cupin domain-containing protein</fullName>
    </submittedName>
</protein>
<accession>A0A858RIR3</accession>
<name>A0A858RIR3_9BACT</name>
<keyword evidence="3" id="KW-1185">Reference proteome</keyword>
<feature type="domain" description="Cupin type-2" evidence="1">
    <location>
        <begin position="41"/>
        <end position="91"/>
    </location>
</feature>
<organism evidence="2 3">
    <name type="scientific">Luteolibacter luteus</name>
    <dbReference type="NCBI Taxonomy" id="2728835"/>
    <lineage>
        <taxon>Bacteria</taxon>
        <taxon>Pseudomonadati</taxon>
        <taxon>Verrucomicrobiota</taxon>
        <taxon>Verrucomicrobiia</taxon>
        <taxon>Verrucomicrobiales</taxon>
        <taxon>Verrucomicrobiaceae</taxon>
        <taxon>Luteolibacter</taxon>
    </lineage>
</organism>
<evidence type="ECO:0000259" key="1">
    <source>
        <dbReference type="Pfam" id="PF07883"/>
    </source>
</evidence>
<dbReference type="InterPro" id="IPR014710">
    <property type="entry name" value="RmlC-like_jellyroll"/>
</dbReference>
<reference evidence="2 3" key="1">
    <citation type="submission" date="2020-04" db="EMBL/GenBank/DDBJ databases">
        <title>Luteolibacter sp. G-1-1-1 isolated from soil.</title>
        <authorList>
            <person name="Dahal R.H."/>
        </authorList>
    </citation>
    <scope>NUCLEOTIDE SEQUENCE [LARGE SCALE GENOMIC DNA]</scope>
    <source>
        <strain evidence="2 3">G-1-1-1</strain>
    </source>
</reference>